<comment type="caution">
    <text evidence="4">The sequence shown here is derived from an EMBL/GenBank/DDBJ whole genome shotgun (WGS) entry which is preliminary data.</text>
</comment>
<keyword evidence="5" id="KW-1185">Reference proteome</keyword>
<name>A0ABR7L5M3_9PSEU</name>
<keyword evidence="2" id="KW-0812">Transmembrane</keyword>
<evidence type="ECO:0000256" key="2">
    <source>
        <dbReference type="SAM" id="Phobius"/>
    </source>
</evidence>
<keyword evidence="2" id="KW-0472">Membrane</keyword>
<dbReference type="Proteomes" id="UP000734823">
    <property type="component" value="Unassembled WGS sequence"/>
</dbReference>
<dbReference type="GO" id="GO:0016740">
    <property type="term" value="F:transferase activity"/>
    <property type="evidence" value="ECO:0007669"/>
    <property type="project" value="UniProtKB-KW"/>
</dbReference>
<evidence type="ECO:0000313" key="5">
    <source>
        <dbReference type="Proteomes" id="UP000734823"/>
    </source>
</evidence>
<feature type="domain" description="Bacterial sugar transferase" evidence="3">
    <location>
        <begin position="4"/>
        <end position="178"/>
    </location>
</feature>
<dbReference type="RefSeq" id="WP_187220498.1">
    <property type="nucleotide sequence ID" value="NZ_JABVED010000006.1"/>
</dbReference>
<evidence type="ECO:0000256" key="1">
    <source>
        <dbReference type="ARBA" id="ARBA00006464"/>
    </source>
</evidence>
<protein>
    <submittedName>
        <fullName evidence="4">Sugar transferase</fullName>
    </submittedName>
</protein>
<feature type="transmembrane region" description="Helical" evidence="2">
    <location>
        <begin position="12"/>
        <end position="34"/>
    </location>
</feature>
<keyword evidence="2" id="KW-1133">Transmembrane helix</keyword>
<reference evidence="4 5" key="1">
    <citation type="submission" date="2020-06" db="EMBL/GenBank/DDBJ databases">
        <title>Actinokineospora xiongansis sp. nov., isolated from soil of Baiyangdian.</title>
        <authorList>
            <person name="Zhang X."/>
        </authorList>
    </citation>
    <scope>NUCLEOTIDE SEQUENCE [LARGE SCALE GENOMIC DNA]</scope>
    <source>
        <strain evidence="4 5">HBU206404</strain>
    </source>
</reference>
<accession>A0ABR7L5M3</accession>
<proteinExistence type="inferred from homology"/>
<evidence type="ECO:0000259" key="3">
    <source>
        <dbReference type="Pfam" id="PF02397"/>
    </source>
</evidence>
<dbReference type="EMBL" id="JABVED010000006">
    <property type="protein sequence ID" value="MBC6447991.1"/>
    <property type="molecule type" value="Genomic_DNA"/>
</dbReference>
<dbReference type="Pfam" id="PF02397">
    <property type="entry name" value="Bac_transf"/>
    <property type="match status" value="1"/>
</dbReference>
<keyword evidence="4" id="KW-0808">Transferase</keyword>
<dbReference type="PANTHER" id="PTHR30576:SF0">
    <property type="entry name" value="UNDECAPRENYL-PHOSPHATE N-ACETYLGALACTOSAMINYL 1-PHOSPHATE TRANSFERASE-RELATED"/>
    <property type="match status" value="1"/>
</dbReference>
<sequence length="227" mass="25847">MFLKSAIDRVVGALLAVVVVPVVLVLAAVLAARLRTWPFFGHRRVGRHGQVMRFPKLRTLRPDTHPYTLKEGGTVIAADRFCAFLRRRHLDELPQVLLVPLGKLSLVGPRPKMPERWEPTDPGYRTARQLVPQGCTGLWQIGRHAHQMVHHRPAYDFCYLQYGSIRMDLWIMWRTLLLFVTGSTVRLDDVPRWVIGRGWVSEQHIRAVGGARFLVPRTAIGSKGPTR</sequence>
<comment type="similarity">
    <text evidence="1">Belongs to the bacterial sugar transferase family.</text>
</comment>
<evidence type="ECO:0000313" key="4">
    <source>
        <dbReference type="EMBL" id="MBC6447991.1"/>
    </source>
</evidence>
<dbReference type="InterPro" id="IPR003362">
    <property type="entry name" value="Bact_transf"/>
</dbReference>
<gene>
    <name evidence="4" type="ORF">GPZ80_12510</name>
</gene>
<organism evidence="4 5">
    <name type="scientific">Actinokineospora xionganensis</name>
    <dbReference type="NCBI Taxonomy" id="2684470"/>
    <lineage>
        <taxon>Bacteria</taxon>
        <taxon>Bacillati</taxon>
        <taxon>Actinomycetota</taxon>
        <taxon>Actinomycetes</taxon>
        <taxon>Pseudonocardiales</taxon>
        <taxon>Pseudonocardiaceae</taxon>
        <taxon>Actinokineospora</taxon>
    </lineage>
</organism>
<dbReference type="PANTHER" id="PTHR30576">
    <property type="entry name" value="COLANIC BIOSYNTHESIS UDP-GLUCOSE LIPID CARRIER TRANSFERASE"/>
    <property type="match status" value="1"/>
</dbReference>